<dbReference type="PANTHER" id="PTHR10627:SF76">
    <property type="entry name" value="KH DOMAIN-CONTAINING PROTEIN YLL032C"/>
    <property type="match status" value="1"/>
</dbReference>
<accession>A0A9Q3GX67</accession>
<evidence type="ECO:0000313" key="6">
    <source>
        <dbReference type="Proteomes" id="UP000765509"/>
    </source>
</evidence>
<reference evidence="5" key="1">
    <citation type="submission" date="2021-03" db="EMBL/GenBank/DDBJ databases">
        <title>Draft genome sequence of rust myrtle Austropuccinia psidii MF-1, a brazilian biotype.</title>
        <authorList>
            <person name="Quecine M.C."/>
            <person name="Pachon D.M.R."/>
            <person name="Bonatelli M.L."/>
            <person name="Correr F.H."/>
            <person name="Franceschini L.M."/>
            <person name="Leite T.F."/>
            <person name="Margarido G.R.A."/>
            <person name="Almeida C.A."/>
            <person name="Ferrarezi J.A."/>
            <person name="Labate C.A."/>
        </authorList>
    </citation>
    <scope>NUCLEOTIDE SEQUENCE</scope>
    <source>
        <strain evidence="5">MF-1</strain>
    </source>
</reference>
<gene>
    <name evidence="5" type="ORF">O181_023323</name>
</gene>
<keyword evidence="2" id="KW-0694">RNA-binding</keyword>
<keyword evidence="1" id="KW-0677">Repeat</keyword>
<dbReference type="Gene3D" id="3.30.1370.10">
    <property type="entry name" value="K Homology domain, type 1"/>
    <property type="match status" value="3"/>
</dbReference>
<dbReference type="InterPro" id="IPR004087">
    <property type="entry name" value="KH_dom"/>
</dbReference>
<dbReference type="CDD" id="cd00105">
    <property type="entry name" value="KH-I"/>
    <property type="match status" value="1"/>
</dbReference>
<evidence type="ECO:0000256" key="3">
    <source>
        <dbReference type="SAM" id="MobiDB-lite"/>
    </source>
</evidence>
<dbReference type="GO" id="GO:0005737">
    <property type="term" value="C:cytoplasm"/>
    <property type="evidence" value="ECO:0007669"/>
    <property type="project" value="TreeGrafter"/>
</dbReference>
<dbReference type="CDD" id="cd22453">
    <property type="entry name" value="KH-I_MUG60_like"/>
    <property type="match status" value="1"/>
</dbReference>
<feature type="domain" description="K Homology" evidence="4">
    <location>
        <begin position="239"/>
        <end position="321"/>
    </location>
</feature>
<dbReference type="Pfam" id="PF24563">
    <property type="entry name" value="KH_Mug60-KHD4"/>
    <property type="match status" value="1"/>
</dbReference>
<feature type="domain" description="K Homology" evidence="4">
    <location>
        <begin position="629"/>
        <end position="697"/>
    </location>
</feature>
<sequence>MDFYSTFFCLPPPTLPQSLITSASNLSLHQPNDFHTPPSDRSSISPPSSNPEQTSLPLVSRIPSQITSSQPAPTSAPPSFSTHIIPSLPQVRSNAFCPSARHAPLPAPEHVQTTCAELMSQYHCLVTATHAFDRSTYGFHLSGSFPQVMAARGRLLCEQPFEVERVVAVDRSDVLDGTANVRPFMKLRLDEIASASLAHLSIVGNGGENGGIDVIIRGTPEAVEEARVRLFVLLDQLNGLLSEVCEIDYKLHCIIAGRKRSVVQSIQEETATNIYFPSTLSGSGILGAQNPLLSAKRNMIFITGEYFGVQRAREMLFQVSIHKSKCIISRDTVMLPRKLDWLLMEKLPQLQQIMYDNGTFINFPPIGSQTSVLSVYGDHRVHIERTIRSLMRLACDFYVANVWLLPNALQEIYKNGSQPALINQSEIQPDGNRISIESGAEIVFKSTNSFEVYGTEQSVKRAIECICKLEMVKNCQIEIRFQVELACEHRDFISGKKNGKLNKIMKTSNVKIKFESFNDYNFMIDLSGNSSTALMGLNFLEEELPAEISFHIPESYHKRIIGVGGKNIQRIMKKYGVYVKFSNAEEFSKLGGYQKNHDNVVARTPAKNAENLQNLKQSVMELVHPKDKDFITETMFIDRNYHRNILGEKSIFIHDIESKTNTCFYFPSSEYGTDTVEIFGPRSQIAISKQMIMSHLGVETDYRLIYTNELVKLIRSEEFDERVVKKSKRNWNVSVVVIGGTEGEDLTIKFRLSKAHTENLKHAQDCLEGFLIENQINFQRQRTGSSQHRRNTVTSIGSMDHSTSVGTFTPTTPTDPMGFGNIHRFGSDKDLKGLLERTNNGQPSSPMSSLTNPPPSYVFHPGMALNRLYNPFTSTTGHGTVENSAGIEWNSTPRQLKNQYNYSLLGNGPNLNGLKVTTPGMTGLDHFPYGGFVNGKMGLSPRTQSLDLGKGKLGTQLMENQSAGLLNSGSGFPLTSFPPLRSSGSNVNSLHRSQFSQGSISHHTGNLVNGFNGLNLGI</sequence>
<keyword evidence="6" id="KW-1185">Reference proteome</keyword>
<evidence type="ECO:0000256" key="1">
    <source>
        <dbReference type="ARBA" id="ARBA00022737"/>
    </source>
</evidence>
<dbReference type="GO" id="GO:0003729">
    <property type="term" value="F:mRNA binding"/>
    <property type="evidence" value="ECO:0007669"/>
    <property type="project" value="TreeGrafter"/>
</dbReference>
<evidence type="ECO:0000256" key="2">
    <source>
        <dbReference type="PROSITE-ProRule" id="PRU00117"/>
    </source>
</evidence>
<dbReference type="SMART" id="SM00322">
    <property type="entry name" value="KH"/>
    <property type="match status" value="3"/>
</dbReference>
<evidence type="ECO:0000313" key="5">
    <source>
        <dbReference type="EMBL" id="MBW0483608.1"/>
    </source>
</evidence>
<evidence type="ECO:0000259" key="4">
    <source>
        <dbReference type="SMART" id="SM00322"/>
    </source>
</evidence>
<feature type="domain" description="K Homology" evidence="4">
    <location>
        <begin position="544"/>
        <end position="621"/>
    </location>
</feature>
<dbReference type="OrthoDB" id="271862at2759"/>
<organism evidence="5 6">
    <name type="scientific">Austropuccinia psidii MF-1</name>
    <dbReference type="NCBI Taxonomy" id="1389203"/>
    <lineage>
        <taxon>Eukaryota</taxon>
        <taxon>Fungi</taxon>
        <taxon>Dikarya</taxon>
        <taxon>Basidiomycota</taxon>
        <taxon>Pucciniomycotina</taxon>
        <taxon>Pucciniomycetes</taxon>
        <taxon>Pucciniales</taxon>
        <taxon>Sphaerophragmiaceae</taxon>
        <taxon>Austropuccinia</taxon>
    </lineage>
</organism>
<feature type="region of interest" description="Disordered" evidence="3">
    <location>
        <begin position="27"/>
        <end position="56"/>
    </location>
</feature>
<dbReference type="InterPro" id="IPR036612">
    <property type="entry name" value="KH_dom_type_1_sf"/>
</dbReference>
<dbReference type="InterPro" id="IPR056553">
    <property type="entry name" value="KH_Mug60-KHD4"/>
</dbReference>
<feature type="compositionally biased region" description="Low complexity" evidence="3">
    <location>
        <begin position="37"/>
        <end position="51"/>
    </location>
</feature>
<proteinExistence type="predicted"/>
<comment type="caution">
    <text evidence="5">The sequence shown here is derived from an EMBL/GenBank/DDBJ whole genome shotgun (WGS) entry which is preliminary data.</text>
</comment>
<dbReference type="PROSITE" id="PS50084">
    <property type="entry name" value="KH_TYPE_1"/>
    <property type="match status" value="2"/>
</dbReference>
<dbReference type="PANTHER" id="PTHR10627">
    <property type="entry name" value="SCP160"/>
    <property type="match status" value="1"/>
</dbReference>
<dbReference type="Proteomes" id="UP000765509">
    <property type="component" value="Unassembled WGS sequence"/>
</dbReference>
<dbReference type="EMBL" id="AVOT02007308">
    <property type="protein sequence ID" value="MBW0483608.1"/>
    <property type="molecule type" value="Genomic_DNA"/>
</dbReference>
<dbReference type="InterPro" id="IPR004088">
    <property type="entry name" value="KH_dom_type_1"/>
</dbReference>
<name>A0A9Q3GX67_9BASI</name>
<dbReference type="SUPFAM" id="SSF54791">
    <property type="entry name" value="Eukaryotic type KH-domain (KH-domain type I)"/>
    <property type="match status" value="4"/>
</dbReference>
<dbReference type="AlphaFoldDB" id="A0A9Q3GX67"/>
<protein>
    <recommendedName>
        <fullName evidence="4">K Homology domain-containing protein</fullName>
    </recommendedName>
</protein>
<dbReference type="Pfam" id="PF00013">
    <property type="entry name" value="KH_1"/>
    <property type="match status" value="2"/>
</dbReference>